<name>A0A286A729_9PROT</name>
<reference evidence="1 2" key="1">
    <citation type="submission" date="2017-09" db="EMBL/GenBank/DDBJ databases">
        <authorList>
            <person name="Ehlers B."/>
            <person name="Leendertz F.H."/>
        </authorList>
    </citation>
    <scope>NUCLEOTIDE SEQUENCE [LARGE SCALE GENOMIC DNA]</scope>
    <source>
        <strain evidence="1 2">Nm42</strain>
    </source>
</reference>
<protein>
    <submittedName>
        <fullName evidence="1">Uncharacterized protein</fullName>
    </submittedName>
</protein>
<organism evidence="1 2">
    <name type="scientific">Nitrosomonas ureae</name>
    <dbReference type="NCBI Taxonomy" id="44577"/>
    <lineage>
        <taxon>Bacteria</taxon>
        <taxon>Pseudomonadati</taxon>
        <taxon>Pseudomonadota</taxon>
        <taxon>Betaproteobacteria</taxon>
        <taxon>Nitrosomonadales</taxon>
        <taxon>Nitrosomonadaceae</taxon>
        <taxon>Nitrosomonas</taxon>
    </lineage>
</organism>
<evidence type="ECO:0000313" key="1">
    <source>
        <dbReference type="EMBL" id="SOD17718.1"/>
    </source>
</evidence>
<dbReference type="RefSeq" id="WP_097104488.1">
    <property type="nucleotide sequence ID" value="NZ_OCMU01000001.1"/>
</dbReference>
<accession>A0A286A729</accession>
<dbReference type="EMBL" id="OCMU01000001">
    <property type="protein sequence ID" value="SOD17718.1"/>
    <property type="molecule type" value="Genomic_DNA"/>
</dbReference>
<gene>
    <name evidence="1" type="ORF">SAMN06297164_1312</name>
</gene>
<dbReference type="Proteomes" id="UP000219335">
    <property type="component" value="Unassembled WGS sequence"/>
</dbReference>
<evidence type="ECO:0000313" key="2">
    <source>
        <dbReference type="Proteomes" id="UP000219335"/>
    </source>
</evidence>
<sequence>MDKANYDMVYYFKRWERFDCSRQFIFNDIDRLEVDFRSKHINDCDSLRKDINPIIKDFT</sequence>
<proteinExistence type="predicted"/>
<dbReference type="AlphaFoldDB" id="A0A286A729"/>